<reference evidence="1 2" key="1">
    <citation type="submission" date="2018-06" db="EMBL/GenBank/DDBJ databases">
        <title>Comparative genomics reveals the genomic features of Rhizophagus irregularis, R. cerebriforme, R. diaphanum and Gigaspora rosea, and their symbiotic lifestyle signature.</title>
        <authorList>
            <person name="Morin E."/>
            <person name="San Clemente H."/>
            <person name="Chen E.C.H."/>
            <person name="De La Providencia I."/>
            <person name="Hainaut M."/>
            <person name="Kuo A."/>
            <person name="Kohler A."/>
            <person name="Murat C."/>
            <person name="Tang N."/>
            <person name="Roy S."/>
            <person name="Loubradou J."/>
            <person name="Henrissat B."/>
            <person name="Grigoriev I.V."/>
            <person name="Corradi N."/>
            <person name="Roux C."/>
            <person name="Martin F.M."/>
        </authorList>
    </citation>
    <scope>NUCLEOTIDE SEQUENCE [LARGE SCALE GENOMIC DNA]</scope>
    <source>
        <strain evidence="1 2">DAOM 194757</strain>
    </source>
</reference>
<evidence type="ECO:0000313" key="1">
    <source>
        <dbReference type="EMBL" id="RIB10083.1"/>
    </source>
</evidence>
<comment type="caution">
    <text evidence="1">The sequence shown here is derived from an EMBL/GenBank/DDBJ whole genome shotgun (WGS) entry which is preliminary data.</text>
</comment>
<sequence length="127" mass="14977">MEHDNVFYDINSDNNTSENEENFVDSSEVFNETKFNITWNPEDQFSIFENFTTIAMFTWAVEHMICSISSCLYFGPGILTESCEELWEGNLWAESPLFDQSKINNFARSFKCDDFIKYFSDETLQHR</sequence>
<dbReference type="OrthoDB" id="2406375at2759"/>
<gene>
    <name evidence="1" type="ORF">C2G38_2043788</name>
</gene>
<dbReference type="EMBL" id="QKWP01001294">
    <property type="protein sequence ID" value="RIB10083.1"/>
    <property type="molecule type" value="Genomic_DNA"/>
</dbReference>
<organism evidence="1 2">
    <name type="scientific">Gigaspora rosea</name>
    <dbReference type="NCBI Taxonomy" id="44941"/>
    <lineage>
        <taxon>Eukaryota</taxon>
        <taxon>Fungi</taxon>
        <taxon>Fungi incertae sedis</taxon>
        <taxon>Mucoromycota</taxon>
        <taxon>Glomeromycotina</taxon>
        <taxon>Glomeromycetes</taxon>
        <taxon>Diversisporales</taxon>
        <taxon>Gigasporaceae</taxon>
        <taxon>Gigaspora</taxon>
    </lineage>
</organism>
<keyword evidence="2" id="KW-1185">Reference proteome</keyword>
<dbReference type="STRING" id="44941.A0A397URK9"/>
<dbReference type="AlphaFoldDB" id="A0A397URK9"/>
<dbReference type="Proteomes" id="UP000266673">
    <property type="component" value="Unassembled WGS sequence"/>
</dbReference>
<name>A0A397URK9_9GLOM</name>
<evidence type="ECO:0000313" key="2">
    <source>
        <dbReference type="Proteomes" id="UP000266673"/>
    </source>
</evidence>
<accession>A0A397URK9</accession>
<protein>
    <submittedName>
        <fullName evidence="1">Uncharacterized protein</fullName>
    </submittedName>
</protein>
<proteinExistence type="predicted"/>